<dbReference type="InterPro" id="IPR041678">
    <property type="entry name" value="TetR_C_16"/>
</dbReference>
<keyword evidence="6" id="KW-1185">Reference proteome</keyword>
<protein>
    <submittedName>
        <fullName evidence="5">TetR family transcriptional regulator</fullName>
    </submittedName>
</protein>
<evidence type="ECO:0000313" key="6">
    <source>
        <dbReference type="Proteomes" id="UP001165136"/>
    </source>
</evidence>
<dbReference type="EMBL" id="BSTI01000005">
    <property type="protein sequence ID" value="GLY66225.1"/>
    <property type="molecule type" value="Genomic_DNA"/>
</dbReference>
<dbReference type="InterPro" id="IPR001647">
    <property type="entry name" value="HTH_TetR"/>
</dbReference>
<feature type="DNA-binding region" description="H-T-H motif" evidence="2">
    <location>
        <begin position="43"/>
        <end position="62"/>
    </location>
</feature>
<dbReference type="PANTHER" id="PTHR30055">
    <property type="entry name" value="HTH-TYPE TRANSCRIPTIONAL REGULATOR RUTR"/>
    <property type="match status" value="1"/>
</dbReference>
<dbReference type="GO" id="GO:0003700">
    <property type="term" value="F:DNA-binding transcription factor activity"/>
    <property type="evidence" value="ECO:0007669"/>
    <property type="project" value="TreeGrafter"/>
</dbReference>
<dbReference type="InterPro" id="IPR009057">
    <property type="entry name" value="Homeodomain-like_sf"/>
</dbReference>
<dbReference type="RefSeq" id="WP_285487094.1">
    <property type="nucleotide sequence ID" value="NZ_BSTI01000005.1"/>
</dbReference>
<dbReference type="SUPFAM" id="SSF46689">
    <property type="entry name" value="Homeodomain-like"/>
    <property type="match status" value="1"/>
</dbReference>
<comment type="caution">
    <text evidence="5">The sequence shown here is derived from an EMBL/GenBank/DDBJ whole genome shotgun (WGS) entry which is preliminary data.</text>
</comment>
<dbReference type="GO" id="GO:0000976">
    <property type="term" value="F:transcription cis-regulatory region binding"/>
    <property type="evidence" value="ECO:0007669"/>
    <property type="project" value="TreeGrafter"/>
</dbReference>
<dbReference type="PANTHER" id="PTHR30055:SF235">
    <property type="entry name" value="TRANSCRIPTIONAL REGULATORY PROTEIN"/>
    <property type="match status" value="1"/>
</dbReference>
<dbReference type="Pfam" id="PF17920">
    <property type="entry name" value="TetR_C_16"/>
    <property type="match status" value="1"/>
</dbReference>
<evidence type="ECO:0000259" key="4">
    <source>
        <dbReference type="PROSITE" id="PS50977"/>
    </source>
</evidence>
<dbReference type="Pfam" id="PF00440">
    <property type="entry name" value="TetR_N"/>
    <property type="match status" value="1"/>
</dbReference>
<reference evidence="5" key="1">
    <citation type="submission" date="2023-03" db="EMBL/GenBank/DDBJ databases">
        <title>Amycolatopsis taiwanensis NBRC 103393.</title>
        <authorList>
            <person name="Ichikawa N."/>
            <person name="Sato H."/>
            <person name="Tonouchi N."/>
        </authorList>
    </citation>
    <scope>NUCLEOTIDE SEQUENCE</scope>
    <source>
        <strain evidence="5">NBRC 103393</strain>
    </source>
</reference>
<name>A0A9W6R0K0_9PSEU</name>
<sequence length="209" mass="22239">MSTADQSPAARRRGRRPAGQDTRAALLTAARDVFTESGYEGATVRAIAARAGVDAAMVNHWFGGKEGLFAQAVLKLPFDPQIMVTTLLEGGLDGLGARVVRQFVTTWDATSGGTFPALVRSLASHDQAAAGLRDFLVKHILGHIVDRIQADEPHLRTNLCASQLIGIGMARYVAKFDPFASADVETLVAAIGPTLQRYLTGDLGLTDQP</sequence>
<evidence type="ECO:0000256" key="3">
    <source>
        <dbReference type="SAM" id="MobiDB-lite"/>
    </source>
</evidence>
<dbReference type="InterPro" id="IPR036271">
    <property type="entry name" value="Tet_transcr_reg_TetR-rel_C_sf"/>
</dbReference>
<dbReference type="PROSITE" id="PS50977">
    <property type="entry name" value="HTH_TETR_2"/>
    <property type="match status" value="1"/>
</dbReference>
<gene>
    <name evidence="5" type="ORF">Atai01_28440</name>
</gene>
<dbReference type="PRINTS" id="PR00455">
    <property type="entry name" value="HTHTETR"/>
</dbReference>
<feature type="region of interest" description="Disordered" evidence="3">
    <location>
        <begin position="1"/>
        <end position="21"/>
    </location>
</feature>
<evidence type="ECO:0000313" key="5">
    <source>
        <dbReference type="EMBL" id="GLY66225.1"/>
    </source>
</evidence>
<dbReference type="AlphaFoldDB" id="A0A9W6R0K0"/>
<proteinExistence type="predicted"/>
<dbReference type="Proteomes" id="UP001165136">
    <property type="component" value="Unassembled WGS sequence"/>
</dbReference>
<organism evidence="5 6">
    <name type="scientific">Amycolatopsis taiwanensis</name>
    <dbReference type="NCBI Taxonomy" id="342230"/>
    <lineage>
        <taxon>Bacteria</taxon>
        <taxon>Bacillati</taxon>
        <taxon>Actinomycetota</taxon>
        <taxon>Actinomycetes</taxon>
        <taxon>Pseudonocardiales</taxon>
        <taxon>Pseudonocardiaceae</taxon>
        <taxon>Amycolatopsis</taxon>
    </lineage>
</organism>
<evidence type="ECO:0000256" key="1">
    <source>
        <dbReference type="ARBA" id="ARBA00023125"/>
    </source>
</evidence>
<keyword evidence="1 2" id="KW-0238">DNA-binding</keyword>
<dbReference type="SUPFAM" id="SSF48498">
    <property type="entry name" value="Tetracyclin repressor-like, C-terminal domain"/>
    <property type="match status" value="1"/>
</dbReference>
<accession>A0A9W6R0K0</accession>
<dbReference type="InterPro" id="IPR050109">
    <property type="entry name" value="HTH-type_TetR-like_transc_reg"/>
</dbReference>
<evidence type="ECO:0000256" key="2">
    <source>
        <dbReference type="PROSITE-ProRule" id="PRU00335"/>
    </source>
</evidence>
<dbReference type="Gene3D" id="1.10.10.60">
    <property type="entry name" value="Homeodomain-like"/>
    <property type="match status" value="1"/>
</dbReference>
<dbReference type="Gene3D" id="1.10.357.10">
    <property type="entry name" value="Tetracycline Repressor, domain 2"/>
    <property type="match status" value="1"/>
</dbReference>
<feature type="domain" description="HTH tetR-type" evidence="4">
    <location>
        <begin position="20"/>
        <end position="80"/>
    </location>
</feature>